<reference evidence="4 5" key="1">
    <citation type="submission" date="2019-11" db="EMBL/GenBank/DDBJ databases">
        <authorList>
            <person name="Holert J."/>
        </authorList>
    </citation>
    <scope>NUCLEOTIDE SEQUENCE [LARGE SCALE GENOMIC DNA]</scope>
    <source>
        <strain evidence="2">BC3_2A</strain>
        <strain evidence="3">SB11_1A</strain>
    </source>
</reference>
<dbReference type="Proteomes" id="UP000435877">
    <property type="component" value="Unassembled WGS sequence"/>
</dbReference>
<dbReference type="InterPro" id="IPR015797">
    <property type="entry name" value="NUDIX_hydrolase-like_dom_sf"/>
</dbReference>
<keyword evidence="4" id="KW-1185">Reference proteome</keyword>
<protein>
    <recommendedName>
        <fullName evidence="1">Nudix hydrolase domain-containing protein</fullName>
    </recommendedName>
</protein>
<name>A0A5S9PRD2_9GAMM</name>
<proteinExistence type="predicted"/>
<dbReference type="OrthoDB" id="542521at2"/>
<dbReference type="EMBL" id="CACSIM010000003">
    <property type="protein sequence ID" value="CAA0106640.1"/>
    <property type="molecule type" value="Genomic_DNA"/>
</dbReference>
<sequence>MAKSPAPYNIHDYDVPLTTVDSVLFTVHDEKLKVLLVQRGNVPFAGKWGLPGGFIEQGADADLEMCAIRKLKEKTGIAPPYIEQLLSQGGANRDPRGWSVTIVFYALVAHVNCEPHIDSVTDVQWREVSSLSAKELAFDHGQIIQLAHERLQQKALYSIVPAYALPNEFTFTELQALHEVIIGTTLEKKSFRRRIEKAKLLIDTGKSTVARGRPAKLYKVKPEGRAYRFVRNLES</sequence>
<dbReference type="InterPro" id="IPR054105">
    <property type="entry name" value="WHD_NrtR"/>
</dbReference>
<gene>
    <name evidence="3" type="ORF">IHBHHGIJ_02993</name>
    <name evidence="2" type="ORF">KFEGEMFD_02366</name>
</gene>
<dbReference type="SUPFAM" id="SSF55811">
    <property type="entry name" value="Nudix"/>
    <property type="match status" value="1"/>
</dbReference>
<dbReference type="PROSITE" id="PS51462">
    <property type="entry name" value="NUDIX"/>
    <property type="match status" value="1"/>
</dbReference>
<dbReference type="PANTHER" id="PTHR43736:SF4">
    <property type="entry name" value="SLR1690 PROTEIN"/>
    <property type="match status" value="1"/>
</dbReference>
<evidence type="ECO:0000313" key="4">
    <source>
        <dbReference type="Proteomes" id="UP000435877"/>
    </source>
</evidence>
<evidence type="ECO:0000313" key="2">
    <source>
        <dbReference type="EMBL" id="CAA0106640.1"/>
    </source>
</evidence>
<dbReference type="SUPFAM" id="SSF46785">
    <property type="entry name" value="Winged helix' DNA-binding domain"/>
    <property type="match status" value="1"/>
</dbReference>
<evidence type="ECO:0000259" key="1">
    <source>
        <dbReference type="PROSITE" id="PS51462"/>
    </source>
</evidence>
<dbReference type="InterPro" id="IPR036390">
    <property type="entry name" value="WH_DNA-bd_sf"/>
</dbReference>
<feature type="domain" description="Nudix hydrolase" evidence="1">
    <location>
        <begin position="16"/>
        <end position="148"/>
    </location>
</feature>
<dbReference type="InterPro" id="IPR000086">
    <property type="entry name" value="NUDIX_hydrolase_dom"/>
</dbReference>
<dbReference type="CDD" id="cd18873">
    <property type="entry name" value="NUDIX_NadM_like"/>
    <property type="match status" value="1"/>
</dbReference>
<dbReference type="GO" id="GO:0003824">
    <property type="term" value="F:catalytic activity"/>
    <property type="evidence" value="ECO:0007669"/>
    <property type="project" value="UniProtKB-ARBA"/>
</dbReference>
<evidence type="ECO:0000313" key="5">
    <source>
        <dbReference type="Proteomes" id="UP000439591"/>
    </source>
</evidence>
<dbReference type="EMBL" id="CACSIK010000002">
    <property type="protein sequence ID" value="CAA0106829.1"/>
    <property type="molecule type" value="Genomic_DNA"/>
</dbReference>
<dbReference type="InterPro" id="IPR036388">
    <property type="entry name" value="WH-like_DNA-bd_sf"/>
</dbReference>
<dbReference type="RefSeq" id="WP_159269689.1">
    <property type="nucleotide sequence ID" value="NZ_CACSIK010000002.1"/>
</dbReference>
<dbReference type="Pfam" id="PF21906">
    <property type="entry name" value="WHD_NrtR"/>
    <property type="match status" value="1"/>
</dbReference>
<accession>A0A5S9PRD2</accession>
<dbReference type="Gene3D" id="3.90.79.10">
    <property type="entry name" value="Nucleoside Triphosphate Pyrophosphohydrolase"/>
    <property type="match status" value="1"/>
</dbReference>
<dbReference type="Pfam" id="PF00293">
    <property type="entry name" value="NUDIX"/>
    <property type="match status" value="1"/>
</dbReference>
<dbReference type="PANTHER" id="PTHR43736">
    <property type="entry name" value="ADP-RIBOSE PYROPHOSPHATASE"/>
    <property type="match status" value="1"/>
</dbReference>
<dbReference type="Gene3D" id="1.10.10.10">
    <property type="entry name" value="Winged helix-like DNA-binding domain superfamily/Winged helix DNA-binding domain"/>
    <property type="match status" value="1"/>
</dbReference>
<dbReference type="Proteomes" id="UP000439591">
    <property type="component" value="Unassembled WGS sequence"/>
</dbReference>
<evidence type="ECO:0000313" key="3">
    <source>
        <dbReference type="EMBL" id="CAA0106829.1"/>
    </source>
</evidence>
<organism evidence="3 4">
    <name type="scientific">Zhongshania aliphaticivorans</name>
    <dbReference type="NCBI Taxonomy" id="1470434"/>
    <lineage>
        <taxon>Bacteria</taxon>
        <taxon>Pseudomonadati</taxon>
        <taxon>Pseudomonadota</taxon>
        <taxon>Gammaproteobacteria</taxon>
        <taxon>Cellvibrionales</taxon>
        <taxon>Spongiibacteraceae</taxon>
        <taxon>Zhongshania</taxon>
    </lineage>
</organism>
<dbReference type="AlphaFoldDB" id="A0A5S9PRD2"/>